<reference evidence="6" key="1">
    <citation type="journal article" date="2019" name="Int. J. Syst. Evol. Microbiol.">
        <title>The Global Catalogue of Microorganisms (GCM) 10K type strain sequencing project: providing services to taxonomists for standard genome sequencing and annotation.</title>
        <authorList>
            <consortium name="The Broad Institute Genomics Platform"/>
            <consortium name="The Broad Institute Genome Sequencing Center for Infectious Disease"/>
            <person name="Wu L."/>
            <person name="Ma J."/>
        </authorList>
    </citation>
    <scope>NUCLEOTIDE SEQUENCE [LARGE SCALE GENOMIC DNA]</scope>
    <source>
        <strain evidence="6">CECT 8472</strain>
    </source>
</reference>
<dbReference type="InterPro" id="IPR036271">
    <property type="entry name" value="Tet_transcr_reg_TetR-rel_C_sf"/>
</dbReference>
<evidence type="ECO:0000256" key="3">
    <source>
        <dbReference type="SAM" id="MobiDB-lite"/>
    </source>
</evidence>
<gene>
    <name evidence="5" type="ORF">ACFOW6_01765</name>
</gene>
<feature type="region of interest" description="Disordered" evidence="3">
    <location>
        <begin position="1"/>
        <end position="35"/>
    </location>
</feature>
<keyword evidence="1 2" id="KW-0238">DNA-binding</keyword>
<dbReference type="InterPro" id="IPR041474">
    <property type="entry name" value="NicS_C"/>
</dbReference>
<dbReference type="InterPro" id="IPR009057">
    <property type="entry name" value="Homeodomain-like_sf"/>
</dbReference>
<dbReference type="InterPro" id="IPR001647">
    <property type="entry name" value="HTH_TetR"/>
</dbReference>
<sequence>MDQPGSYSEATERGQAAPKRKQSASNRRDPKRTREKIIACATKEFARSGYDGARIDRIVQSAGISKNLLYHHFAGKEELFIKVMEGAYTLMRDHHRDFQIRDLGPVDGMRSLVRYTFEHFLQHPEVISLLNSENLHQARHIRKSETVKELYNPLLETMDELVRRGQEQGIFRRNVDPVDLYISLSGLGYFYLSNQYTLGTIFRQNLTEAERIRQREDHMVDMVIGYLCHKTEE</sequence>
<proteinExistence type="predicted"/>
<dbReference type="InterPro" id="IPR050109">
    <property type="entry name" value="HTH-type_TetR-like_transc_reg"/>
</dbReference>
<dbReference type="RefSeq" id="WP_382420529.1">
    <property type="nucleotide sequence ID" value="NZ_JBHSCW010000001.1"/>
</dbReference>
<evidence type="ECO:0000313" key="5">
    <source>
        <dbReference type="EMBL" id="MFC4350261.1"/>
    </source>
</evidence>
<dbReference type="PANTHER" id="PTHR30328">
    <property type="entry name" value="TRANSCRIPTIONAL REPRESSOR"/>
    <property type="match status" value="1"/>
</dbReference>
<comment type="caution">
    <text evidence="5">The sequence shown here is derived from an EMBL/GenBank/DDBJ whole genome shotgun (WGS) entry which is preliminary data.</text>
</comment>
<name>A0ABV8UHC9_9PROT</name>
<evidence type="ECO:0000313" key="6">
    <source>
        <dbReference type="Proteomes" id="UP001595799"/>
    </source>
</evidence>
<dbReference type="SUPFAM" id="SSF48498">
    <property type="entry name" value="Tetracyclin repressor-like, C-terminal domain"/>
    <property type="match status" value="1"/>
</dbReference>
<dbReference type="SUPFAM" id="SSF46689">
    <property type="entry name" value="Homeodomain-like"/>
    <property type="match status" value="1"/>
</dbReference>
<feature type="DNA-binding region" description="H-T-H motif" evidence="2">
    <location>
        <begin position="54"/>
        <end position="73"/>
    </location>
</feature>
<dbReference type="Pfam" id="PF00440">
    <property type="entry name" value="TetR_N"/>
    <property type="match status" value="1"/>
</dbReference>
<dbReference type="PROSITE" id="PS50977">
    <property type="entry name" value="HTH_TETR_2"/>
    <property type="match status" value="1"/>
</dbReference>
<keyword evidence="6" id="KW-1185">Reference proteome</keyword>
<feature type="domain" description="HTH tetR-type" evidence="4">
    <location>
        <begin position="31"/>
        <end position="91"/>
    </location>
</feature>
<accession>A0ABV8UHC9</accession>
<evidence type="ECO:0000259" key="4">
    <source>
        <dbReference type="PROSITE" id="PS50977"/>
    </source>
</evidence>
<evidence type="ECO:0000256" key="2">
    <source>
        <dbReference type="PROSITE-ProRule" id="PRU00335"/>
    </source>
</evidence>
<dbReference type="Gene3D" id="1.10.357.10">
    <property type="entry name" value="Tetracycline Repressor, domain 2"/>
    <property type="match status" value="1"/>
</dbReference>
<dbReference type="Pfam" id="PF17938">
    <property type="entry name" value="TetR_C_29"/>
    <property type="match status" value="1"/>
</dbReference>
<dbReference type="EMBL" id="JBHSCW010000001">
    <property type="protein sequence ID" value="MFC4350261.1"/>
    <property type="molecule type" value="Genomic_DNA"/>
</dbReference>
<organism evidence="5 6">
    <name type="scientific">Fodinicurvata halophila</name>
    <dbReference type="NCBI Taxonomy" id="1419723"/>
    <lineage>
        <taxon>Bacteria</taxon>
        <taxon>Pseudomonadati</taxon>
        <taxon>Pseudomonadota</taxon>
        <taxon>Alphaproteobacteria</taxon>
        <taxon>Rhodospirillales</taxon>
        <taxon>Rhodovibrionaceae</taxon>
        <taxon>Fodinicurvata</taxon>
    </lineage>
</organism>
<protein>
    <submittedName>
        <fullName evidence="5">TetR/AcrR family transcriptional regulator</fullName>
    </submittedName>
</protein>
<dbReference type="PRINTS" id="PR00455">
    <property type="entry name" value="HTHTETR"/>
</dbReference>
<evidence type="ECO:0000256" key="1">
    <source>
        <dbReference type="ARBA" id="ARBA00023125"/>
    </source>
</evidence>
<dbReference type="PANTHER" id="PTHR30328:SF54">
    <property type="entry name" value="HTH-TYPE TRANSCRIPTIONAL REPRESSOR SCO4008"/>
    <property type="match status" value="1"/>
</dbReference>
<dbReference type="Proteomes" id="UP001595799">
    <property type="component" value="Unassembled WGS sequence"/>
</dbReference>